<organism evidence="2 3">
    <name type="scientific">Colletotrichum sojae</name>
    <dbReference type="NCBI Taxonomy" id="2175907"/>
    <lineage>
        <taxon>Eukaryota</taxon>
        <taxon>Fungi</taxon>
        <taxon>Dikarya</taxon>
        <taxon>Ascomycota</taxon>
        <taxon>Pezizomycotina</taxon>
        <taxon>Sordariomycetes</taxon>
        <taxon>Hypocreomycetidae</taxon>
        <taxon>Glomerellales</taxon>
        <taxon>Glomerellaceae</taxon>
        <taxon>Colletotrichum</taxon>
        <taxon>Colletotrichum orchidearum species complex</taxon>
    </lineage>
</organism>
<proteinExistence type="predicted"/>
<evidence type="ECO:0000313" key="3">
    <source>
        <dbReference type="Proteomes" id="UP000652219"/>
    </source>
</evidence>
<evidence type="ECO:0000256" key="1">
    <source>
        <dbReference type="SAM" id="MobiDB-lite"/>
    </source>
</evidence>
<dbReference type="EMBL" id="WIGN01000003">
    <property type="protein sequence ID" value="KAF6821036.1"/>
    <property type="molecule type" value="Genomic_DNA"/>
</dbReference>
<keyword evidence="3" id="KW-1185">Reference proteome</keyword>
<feature type="compositionally biased region" description="Polar residues" evidence="1">
    <location>
        <begin position="75"/>
        <end position="95"/>
    </location>
</feature>
<dbReference type="Proteomes" id="UP000652219">
    <property type="component" value="Unassembled WGS sequence"/>
</dbReference>
<sequence>MGGPSSEAVSLRTDDPMFKPDPKESISALKMKLSDLPIQAVFPRSSWEAQAAAFILWMPSEIDSDQADRAAGGNPPTTRARTSILDSARSGQGQG</sequence>
<feature type="region of interest" description="Disordered" evidence="1">
    <location>
        <begin position="1"/>
        <end position="22"/>
    </location>
</feature>
<gene>
    <name evidence="2" type="ORF">CSOJ01_00471</name>
</gene>
<feature type="compositionally biased region" description="Basic and acidic residues" evidence="1">
    <location>
        <begin position="12"/>
        <end position="22"/>
    </location>
</feature>
<feature type="region of interest" description="Disordered" evidence="1">
    <location>
        <begin position="65"/>
        <end position="95"/>
    </location>
</feature>
<accession>A0A8H6JYK3</accession>
<comment type="caution">
    <text evidence="2">The sequence shown here is derived from an EMBL/GenBank/DDBJ whole genome shotgun (WGS) entry which is preliminary data.</text>
</comment>
<protein>
    <submittedName>
        <fullName evidence="2">Uncharacterized protein</fullName>
    </submittedName>
</protein>
<name>A0A8H6JYK3_9PEZI</name>
<reference evidence="2 3" key="1">
    <citation type="journal article" date="2020" name="Phytopathology">
        <title>Genome Sequence Resources of Colletotrichum truncatum, C. plurivorum, C. musicola, and C. sojae: Four Species Pathogenic to Soybean (Glycine max).</title>
        <authorList>
            <person name="Rogerio F."/>
            <person name="Boufleur T.R."/>
            <person name="Ciampi-Guillardi M."/>
            <person name="Sukno S.A."/>
            <person name="Thon M.R."/>
            <person name="Massola Junior N.S."/>
            <person name="Baroncelli R."/>
        </authorList>
    </citation>
    <scope>NUCLEOTIDE SEQUENCE [LARGE SCALE GENOMIC DNA]</scope>
    <source>
        <strain evidence="2 3">LFN0009</strain>
    </source>
</reference>
<evidence type="ECO:0000313" key="2">
    <source>
        <dbReference type="EMBL" id="KAF6821036.1"/>
    </source>
</evidence>
<dbReference type="AlphaFoldDB" id="A0A8H6JYK3"/>